<dbReference type="InterPro" id="IPR036322">
    <property type="entry name" value="WD40_repeat_dom_sf"/>
</dbReference>
<dbReference type="EMBL" id="JAPDFW010000076">
    <property type="protein sequence ID" value="KAJ5073276.1"/>
    <property type="molecule type" value="Genomic_DNA"/>
</dbReference>
<comment type="subcellular location">
    <subcellularLocation>
        <location evidence="1">Cytoplasm</location>
    </subcellularLocation>
</comment>
<keyword evidence="3 5" id="KW-0853">WD repeat</keyword>
<keyword evidence="2" id="KW-0963">Cytoplasm</keyword>
<keyword evidence="4" id="KW-0677">Repeat</keyword>
<sequence>MTSPSEREKRKKELEAKRLRLAKVRNERLKLSQGNKTSPSKTKKPKDEEVDNLVSSLLNKKKSDKTPTKKIVKVKKKVTKTNEKKQPTKLPEVPKKELKLQKSIIHVDIRPKIIEKYQKETQTTLVFTSTNTEDDSNDEDANQNESIDSTQIINEAKIEREQNEKKFNAEILSAVERQQEMTSSNFQDFFAFSSKIIEKAQNEPYDILRDYIGHSNDEYDVQQPTISDNRQLKDEKITSYRAVTDLQWSPKYPELLLASYSMKREMRRAQEADGLVLLWSLALPTRPESTLTCQSPVTSAMFSTFSPSVVIGGTFSGQIVVWDTRAKSTPVNRSLLSSSGHTHPIFGMQVVGSKNAHSLVSLSNDGRICVWSLDMLKTPEDVIDLNSGQNRLSPTSLVFPQDEVNLFYVGSEHGSVYSGLRMGNNIGIDKEYTGHSGPITGIDFHNSAGNSSFLDLFVTSSMDWTVKLWSKNYQTPLLSFEESNEYVYDVQWSPIHPSLFASVDGAGYLFLWNPNINVEEPVIKTQVSQHAINKLRFSTDGKKIITGDSDGVLTVLEINSDISIPKEETKAFQQKVINLYPKKRTSKSDSYVF</sequence>
<dbReference type="AlphaFoldDB" id="A0A9Q0LIG2"/>
<protein>
    <submittedName>
        <fullName evidence="7">Cytoplasmic dynein 1 intermediate chain-related</fullName>
    </submittedName>
</protein>
<accession>A0A9Q0LIG2</accession>
<dbReference type="GO" id="GO:0005868">
    <property type="term" value="C:cytoplasmic dynein complex"/>
    <property type="evidence" value="ECO:0007669"/>
    <property type="project" value="TreeGrafter"/>
</dbReference>
<comment type="caution">
    <text evidence="7">The sequence shown here is derived from an EMBL/GenBank/DDBJ whole genome shotgun (WGS) entry which is preliminary data.</text>
</comment>
<dbReference type="PANTHER" id="PTHR12442">
    <property type="entry name" value="DYNEIN INTERMEDIATE CHAIN"/>
    <property type="match status" value="1"/>
</dbReference>
<evidence type="ECO:0000256" key="4">
    <source>
        <dbReference type="ARBA" id="ARBA00022737"/>
    </source>
</evidence>
<dbReference type="Pfam" id="PF00400">
    <property type="entry name" value="WD40"/>
    <property type="match status" value="2"/>
</dbReference>
<evidence type="ECO:0000256" key="3">
    <source>
        <dbReference type="ARBA" id="ARBA00022574"/>
    </source>
</evidence>
<evidence type="ECO:0000313" key="8">
    <source>
        <dbReference type="Proteomes" id="UP001149090"/>
    </source>
</evidence>
<feature type="compositionally biased region" description="Basic and acidic residues" evidence="6">
    <location>
        <begin position="1"/>
        <end position="30"/>
    </location>
</feature>
<name>A0A9Q0LIG2_ANAIG</name>
<dbReference type="GO" id="GO:0010970">
    <property type="term" value="P:transport along microtubule"/>
    <property type="evidence" value="ECO:0007669"/>
    <property type="project" value="TreeGrafter"/>
</dbReference>
<reference evidence="7" key="1">
    <citation type="submission" date="2022-10" db="EMBL/GenBank/DDBJ databases">
        <title>Novel sulphate-reducing endosymbionts in the free-living metamonad Anaeramoeba.</title>
        <authorList>
            <person name="Jerlstrom-Hultqvist J."/>
            <person name="Cepicka I."/>
            <person name="Gallot-Lavallee L."/>
            <person name="Salas-Leiva D."/>
            <person name="Curtis B.A."/>
            <person name="Zahonova K."/>
            <person name="Pipaliya S."/>
            <person name="Dacks J."/>
            <person name="Roger A.J."/>
        </authorList>
    </citation>
    <scope>NUCLEOTIDE SEQUENCE</scope>
    <source>
        <strain evidence="7">BMAN</strain>
    </source>
</reference>
<dbReference type="OMA" id="MHDRPEY"/>
<dbReference type="PROSITE" id="PS50082">
    <property type="entry name" value="WD_REPEATS_2"/>
    <property type="match status" value="1"/>
</dbReference>
<keyword evidence="8" id="KW-1185">Reference proteome</keyword>
<dbReference type="Proteomes" id="UP001149090">
    <property type="component" value="Unassembled WGS sequence"/>
</dbReference>
<evidence type="ECO:0000256" key="6">
    <source>
        <dbReference type="SAM" id="MobiDB-lite"/>
    </source>
</evidence>
<dbReference type="GO" id="GO:0045503">
    <property type="term" value="F:dynein light chain binding"/>
    <property type="evidence" value="ECO:0007669"/>
    <property type="project" value="TreeGrafter"/>
</dbReference>
<dbReference type="OrthoDB" id="4189at2759"/>
<dbReference type="InterPro" id="IPR015943">
    <property type="entry name" value="WD40/YVTN_repeat-like_dom_sf"/>
</dbReference>
<feature type="repeat" description="WD" evidence="5">
    <location>
        <begin position="432"/>
        <end position="470"/>
    </location>
</feature>
<organism evidence="7 8">
    <name type="scientific">Anaeramoeba ignava</name>
    <name type="common">Anaerobic marine amoeba</name>
    <dbReference type="NCBI Taxonomy" id="1746090"/>
    <lineage>
        <taxon>Eukaryota</taxon>
        <taxon>Metamonada</taxon>
        <taxon>Anaeramoebidae</taxon>
        <taxon>Anaeramoeba</taxon>
    </lineage>
</organism>
<evidence type="ECO:0000256" key="1">
    <source>
        <dbReference type="ARBA" id="ARBA00004496"/>
    </source>
</evidence>
<evidence type="ECO:0000313" key="7">
    <source>
        <dbReference type="EMBL" id="KAJ5073276.1"/>
    </source>
</evidence>
<dbReference type="InterPro" id="IPR001680">
    <property type="entry name" value="WD40_rpt"/>
</dbReference>
<dbReference type="Gene3D" id="2.130.10.10">
    <property type="entry name" value="YVTN repeat-like/Quinoprotein amine dehydrogenase"/>
    <property type="match status" value="2"/>
</dbReference>
<feature type="compositionally biased region" description="Basic residues" evidence="6">
    <location>
        <begin position="59"/>
        <end position="79"/>
    </location>
</feature>
<dbReference type="GO" id="GO:0005737">
    <property type="term" value="C:cytoplasm"/>
    <property type="evidence" value="ECO:0007669"/>
    <property type="project" value="UniProtKB-SubCell"/>
</dbReference>
<feature type="region of interest" description="Disordered" evidence="6">
    <location>
        <begin position="1"/>
        <end position="88"/>
    </location>
</feature>
<gene>
    <name evidence="7" type="ORF">M0811_08958</name>
</gene>
<dbReference type="PANTHER" id="PTHR12442:SF22">
    <property type="entry name" value="CYTOPLASMIC DYNEIN 1 INTERMEDIATE CHAIN-RELATED"/>
    <property type="match status" value="1"/>
</dbReference>
<dbReference type="SMART" id="SM00320">
    <property type="entry name" value="WD40"/>
    <property type="match status" value="6"/>
</dbReference>
<dbReference type="GO" id="GO:0045504">
    <property type="term" value="F:dynein heavy chain binding"/>
    <property type="evidence" value="ECO:0007669"/>
    <property type="project" value="TreeGrafter"/>
</dbReference>
<dbReference type="SUPFAM" id="SSF50978">
    <property type="entry name" value="WD40 repeat-like"/>
    <property type="match status" value="1"/>
</dbReference>
<evidence type="ECO:0000256" key="5">
    <source>
        <dbReference type="PROSITE-ProRule" id="PRU00221"/>
    </source>
</evidence>
<dbReference type="InterPro" id="IPR050687">
    <property type="entry name" value="Dynein_IC"/>
</dbReference>
<proteinExistence type="predicted"/>
<evidence type="ECO:0000256" key="2">
    <source>
        <dbReference type="ARBA" id="ARBA00022490"/>
    </source>
</evidence>